<evidence type="ECO:0000313" key="1">
    <source>
        <dbReference type="EMBL" id="RGP81433.1"/>
    </source>
</evidence>
<proteinExistence type="predicted"/>
<organism evidence="1 2">
    <name type="scientific">Fusarium longipes</name>
    <dbReference type="NCBI Taxonomy" id="694270"/>
    <lineage>
        <taxon>Eukaryota</taxon>
        <taxon>Fungi</taxon>
        <taxon>Dikarya</taxon>
        <taxon>Ascomycota</taxon>
        <taxon>Pezizomycotina</taxon>
        <taxon>Sordariomycetes</taxon>
        <taxon>Hypocreomycetidae</taxon>
        <taxon>Hypocreales</taxon>
        <taxon>Nectriaceae</taxon>
        <taxon>Fusarium</taxon>
    </lineage>
</organism>
<dbReference type="OrthoDB" id="3257981at2759"/>
<name>A0A395T9S5_9HYPO</name>
<keyword evidence="2" id="KW-1185">Reference proteome</keyword>
<dbReference type="Pfam" id="PF26639">
    <property type="entry name" value="Het-6_barrel"/>
    <property type="match status" value="1"/>
</dbReference>
<sequence>MQACSHITEFIINHNEINRLYVHERGDALGSAAHLDRCVIPALMSRDFDNLRSLSLAWGSGSMDESTKPHQVNIPHTALEAIGRLVSLEQLSLRAGSSLGWRHQWLVNHDELRRQFDQLKQLKMLALVRDTYPIPLPGVDVERYYKLQFIGKQETIDAEARPELDLNENDPFGALRLILNGSNGIGTVRKTERLSELPSWAPDFTRAPGNPCDRFDPWQTPIDCKPEVQFCERGILSAKGLIIDHVSGYELEEAEDFDRRKWWKLACLQGQDVPYPTGIPRIQAYFRTLIFASPNAGHKDDQEFFELAVGFMLSMMQKREDDPRASSKSAEFCRMVKQEFGASDKQLFEALTQYGWHVFLFIQMTGALDHLTEACIEAGGLQGITDMSEQAILEGFCGPESDPSHLEWVRKFGVPEDGMVLHKKFGTHINLRLRHDAFFITSSGYMGLGPKGVQEGDVICVLFGCSQVLMLRPVDDYYLVVGSCFIDGISGKSQFSLLNSEAFQIEKLKIR</sequence>
<protein>
    <recommendedName>
        <fullName evidence="3">Heterokaryon incompatibility domain-containing protein</fullName>
    </recommendedName>
</protein>
<comment type="caution">
    <text evidence="1">The sequence shown here is derived from an EMBL/GenBank/DDBJ whole genome shotgun (WGS) entry which is preliminary data.</text>
</comment>
<dbReference type="AlphaFoldDB" id="A0A395T9S5"/>
<accession>A0A395T9S5</accession>
<reference evidence="1 2" key="1">
    <citation type="journal article" date="2018" name="PLoS Pathog.">
        <title>Evolution of structural diversity of trichothecenes, a family of toxins produced by plant pathogenic and entomopathogenic fungi.</title>
        <authorList>
            <person name="Proctor R.H."/>
            <person name="McCormick S.P."/>
            <person name="Kim H.S."/>
            <person name="Cardoza R.E."/>
            <person name="Stanley A.M."/>
            <person name="Lindo L."/>
            <person name="Kelly A."/>
            <person name="Brown D.W."/>
            <person name="Lee T."/>
            <person name="Vaughan M.M."/>
            <person name="Alexander N.J."/>
            <person name="Busman M."/>
            <person name="Gutierrez S."/>
        </authorList>
    </citation>
    <scope>NUCLEOTIDE SEQUENCE [LARGE SCALE GENOMIC DNA]</scope>
    <source>
        <strain evidence="1 2">NRRL 20695</strain>
    </source>
</reference>
<evidence type="ECO:0008006" key="3">
    <source>
        <dbReference type="Google" id="ProtNLM"/>
    </source>
</evidence>
<dbReference type="Proteomes" id="UP000266234">
    <property type="component" value="Unassembled WGS sequence"/>
</dbReference>
<dbReference type="PANTHER" id="PTHR24148">
    <property type="entry name" value="ANKYRIN REPEAT DOMAIN-CONTAINING PROTEIN 39 HOMOLOG-RELATED"/>
    <property type="match status" value="1"/>
</dbReference>
<dbReference type="InterPro" id="IPR052895">
    <property type="entry name" value="HetReg/Transcr_Mod"/>
</dbReference>
<dbReference type="PANTHER" id="PTHR24148:SF64">
    <property type="entry name" value="HETEROKARYON INCOMPATIBILITY DOMAIN-CONTAINING PROTEIN"/>
    <property type="match status" value="1"/>
</dbReference>
<evidence type="ECO:0000313" key="2">
    <source>
        <dbReference type="Proteomes" id="UP000266234"/>
    </source>
</evidence>
<dbReference type="EMBL" id="PXOG01000011">
    <property type="protein sequence ID" value="RGP81433.1"/>
    <property type="molecule type" value="Genomic_DNA"/>
</dbReference>
<gene>
    <name evidence="1" type="ORF">FLONG3_578</name>
</gene>